<dbReference type="SUPFAM" id="SSF141523">
    <property type="entry name" value="L,D-transpeptidase catalytic domain-like"/>
    <property type="match status" value="1"/>
</dbReference>
<dbReference type="GO" id="GO:0018104">
    <property type="term" value="P:peptidoglycan-protein cross-linking"/>
    <property type="evidence" value="ECO:0007669"/>
    <property type="project" value="TreeGrafter"/>
</dbReference>
<comment type="pathway">
    <text evidence="1 6">Cell wall biogenesis; peptidoglycan biosynthesis.</text>
</comment>
<evidence type="ECO:0000256" key="3">
    <source>
        <dbReference type="ARBA" id="ARBA00022960"/>
    </source>
</evidence>
<dbReference type="Proteomes" id="UP000183317">
    <property type="component" value="Unassembled WGS sequence"/>
</dbReference>
<dbReference type="EMBL" id="MFDU01000048">
    <property type="protein sequence ID" value="OGE64083.1"/>
    <property type="molecule type" value="Genomic_DNA"/>
</dbReference>
<evidence type="ECO:0000256" key="1">
    <source>
        <dbReference type="ARBA" id="ARBA00004752"/>
    </source>
</evidence>
<dbReference type="CDD" id="cd16913">
    <property type="entry name" value="YkuD_like"/>
    <property type="match status" value="1"/>
</dbReference>
<dbReference type="GO" id="GO:0071972">
    <property type="term" value="F:peptidoglycan L,D-transpeptidase activity"/>
    <property type="evidence" value="ECO:0007669"/>
    <property type="project" value="TreeGrafter"/>
</dbReference>
<evidence type="ECO:0000259" key="7">
    <source>
        <dbReference type="PROSITE" id="PS52029"/>
    </source>
</evidence>
<comment type="caution">
    <text evidence="8">The sequence shown here is derived from an EMBL/GenBank/DDBJ whole genome shotgun (WGS) entry which is preliminary data.</text>
</comment>
<dbReference type="InterPro" id="IPR038063">
    <property type="entry name" value="Transpep_catalytic_dom"/>
</dbReference>
<feature type="active site" description="Nucleophile" evidence="6">
    <location>
        <position position="46"/>
    </location>
</feature>
<dbReference type="InterPro" id="IPR005490">
    <property type="entry name" value="LD_TPept_cat_dom"/>
</dbReference>
<accession>A0A1F5MFE6</accession>
<evidence type="ECO:0000256" key="2">
    <source>
        <dbReference type="ARBA" id="ARBA00022679"/>
    </source>
</evidence>
<feature type="domain" description="L,D-TPase catalytic" evidence="7">
    <location>
        <begin position="1"/>
        <end position="86"/>
    </location>
</feature>
<sequence>MKGGSKELGTYYYLPNVPNNMFFHQGYALHGAYWHNNFGQPMSHGCVNEPLANAAQIFEWAGPVVPEGQNAVRATPENPGTRVVVRS</sequence>
<feature type="active site" description="Proton donor/acceptor" evidence="6">
    <location>
        <position position="30"/>
    </location>
</feature>
<evidence type="ECO:0000256" key="6">
    <source>
        <dbReference type="PROSITE-ProRule" id="PRU01373"/>
    </source>
</evidence>
<keyword evidence="2" id="KW-0808">Transferase</keyword>
<dbReference type="PANTHER" id="PTHR30582">
    <property type="entry name" value="L,D-TRANSPEPTIDASE"/>
    <property type="match status" value="1"/>
</dbReference>
<dbReference type="AlphaFoldDB" id="A0A1F5MFE6"/>
<gene>
    <name evidence="8" type="ORF">A3J13_01140</name>
</gene>
<dbReference type="Gene3D" id="2.40.440.10">
    <property type="entry name" value="L,D-transpeptidase catalytic domain-like"/>
    <property type="match status" value="1"/>
</dbReference>
<organism evidence="8 9">
    <name type="scientific">Candidatus Daviesbacteria bacterium RIFCSPLOWO2_02_FULL_36_8</name>
    <dbReference type="NCBI Taxonomy" id="1797793"/>
    <lineage>
        <taxon>Bacteria</taxon>
        <taxon>Candidatus Daviesiibacteriota</taxon>
    </lineage>
</organism>
<evidence type="ECO:0000256" key="5">
    <source>
        <dbReference type="ARBA" id="ARBA00023316"/>
    </source>
</evidence>
<dbReference type="GO" id="GO:0016740">
    <property type="term" value="F:transferase activity"/>
    <property type="evidence" value="ECO:0007669"/>
    <property type="project" value="UniProtKB-KW"/>
</dbReference>
<name>A0A1F5MFE6_9BACT</name>
<dbReference type="GO" id="GO:0005576">
    <property type="term" value="C:extracellular region"/>
    <property type="evidence" value="ECO:0007669"/>
    <property type="project" value="TreeGrafter"/>
</dbReference>
<keyword evidence="5 6" id="KW-0961">Cell wall biogenesis/degradation</keyword>
<dbReference type="UniPathway" id="UPA00219"/>
<keyword evidence="3 6" id="KW-0133">Cell shape</keyword>
<evidence type="ECO:0000313" key="9">
    <source>
        <dbReference type="Proteomes" id="UP000183317"/>
    </source>
</evidence>
<dbReference type="PROSITE" id="PS52029">
    <property type="entry name" value="LD_TPASE"/>
    <property type="match status" value="1"/>
</dbReference>
<evidence type="ECO:0000256" key="4">
    <source>
        <dbReference type="ARBA" id="ARBA00022984"/>
    </source>
</evidence>
<proteinExistence type="predicted"/>
<evidence type="ECO:0000313" key="8">
    <source>
        <dbReference type="EMBL" id="OGE64083.1"/>
    </source>
</evidence>
<reference evidence="8 9" key="1">
    <citation type="journal article" date="2016" name="Nat. Commun.">
        <title>Thousands of microbial genomes shed light on interconnected biogeochemical processes in an aquifer system.</title>
        <authorList>
            <person name="Anantharaman K."/>
            <person name="Brown C.T."/>
            <person name="Hug L.A."/>
            <person name="Sharon I."/>
            <person name="Castelle C.J."/>
            <person name="Probst A.J."/>
            <person name="Thomas B.C."/>
            <person name="Singh A."/>
            <person name="Wilkins M.J."/>
            <person name="Karaoz U."/>
            <person name="Brodie E.L."/>
            <person name="Williams K.H."/>
            <person name="Hubbard S.S."/>
            <person name="Banfield J.F."/>
        </authorList>
    </citation>
    <scope>NUCLEOTIDE SEQUENCE [LARGE SCALE GENOMIC DNA]</scope>
</reference>
<keyword evidence="4 6" id="KW-0573">Peptidoglycan synthesis</keyword>
<dbReference type="GO" id="GO:0071555">
    <property type="term" value="P:cell wall organization"/>
    <property type="evidence" value="ECO:0007669"/>
    <property type="project" value="UniProtKB-UniRule"/>
</dbReference>
<protein>
    <recommendedName>
        <fullName evidence="7">L,D-TPase catalytic domain-containing protein</fullName>
    </recommendedName>
</protein>
<dbReference type="GO" id="GO:0008360">
    <property type="term" value="P:regulation of cell shape"/>
    <property type="evidence" value="ECO:0007669"/>
    <property type="project" value="UniProtKB-UniRule"/>
</dbReference>
<dbReference type="PANTHER" id="PTHR30582:SF2">
    <property type="entry name" value="L,D-TRANSPEPTIDASE YCIB-RELATED"/>
    <property type="match status" value="1"/>
</dbReference>
<dbReference type="Pfam" id="PF03734">
    <property type="entry name" value="YkuD"/>
    <property type="match status" value="1"/>
</dbReference>
<dbReference type="InterPro" id="IPR050979">
    <property type="entry name" value="LD-transpeptidase"/>
</dbReference>